<accession>A0A9W8AX56</accession>
<dbReference type="SMART" id="SM01017">
    <property type="entry name" value="Arrestin_C"/>
    <property type="match status" value="1"/>
</dbReference>
<dbReference type="PANTHER" id="PTHR11188:SF17">
    <property type="entry name" value="FI21816P1"/>
    <property type="match status" value="1"/>
</dbReference>
<dbReference type="AlphaFoldDB" id="A0A9W8AX56"/>
<dbReference type="Pfam" id="PF02752">
    <property type="entry name" value="Arrestin_C"/>
    <property type="match status" value="1"/>
</dbReference>
<organism evidence="2 3">
    <name type="scientific">Dimargaris verticillata</name>
    <dbReference type="NCBI Taxonomy" id="2761393"/>
    <lineage>
        <taxon>Eukaryota</taxon>
        <taxon>Fungi</taxon>
        <taxon>Fungi incertae sedis</taxon>
        <taxon>Zoopagomycota</taxon>
        <taxon>Kickxellomycotina</taxon>
        <taxon>Dimargaritomycetes</taxon>
        <taxon>Dimargaritales</taxon>
        <taxon>Dimargaritaceae</taxon>
        <taxon>Dimargaris</taxon>
    </lineage>
</organism>
<dbReference type="GO" id="GO:0015031">
    <property type="term" value="P:protein transport"/>
    <property type="evidence" value="ECO:0007669"/>
    <property type="project" value="TreeGrafter"/>
</dbReference>
<dbReference type="OrthoDB" id="2333384at2759"/>
<dbReference type="InterPro" id="IPR014752">
    <property type="entry name" value="Arrestin-like_C"/>
</dbReference>
<dbReference type="EMBL" id="JANBQB010000816">
    <property type="protein sequence ID" value="KAJ1973469.1"/>
    <property type="molecule type" value="Genomic_DNA"/>
</dbReference>
<dbReference type="InterPro" id="IPR011022">
    <property type="entry name" value="Arrestin_C-like"/>
</dbReference>
<dbReference type="Proteomes" id="UP001151582">
    <property type="component" value="Unassembled WGS sequence"/>
</dbReference>
<feature type="domain" description="Arrestin C-terminal-like" evidence="1">
    <location>
        <begin position="178"/>
        <end position="322"/>
    </location>
</feature>
<gene>
    <name evidence="2" type="ORF">H4R34_005064</name>
</gene>
<evidence type="ECO:0000313" key="3">
    <source>
        <dbReference type="Proteomes" id="UP001151582"/>
    </source>
</evidence>
<dbReference type="Gene3D" id="2.60.40.640">
    <property type="match status" value="2"/>
</dbReference>
<dbReference type="GO" id="GO:0005737">
    <property type="term" value="C:cytoplasm"/>
    <property type="evidence" value="ECO:0007669"/>
    <property type="project" value="TreeGrafter"/>
</dbReference>
<evidence type="ECO:0000259" key="1">
    <source>
        <dbReference type="SMART" id="SM01017"/>
    </source>
</evidence>
<proteinExistence type="predicted"/>
<dbReference type="InterPro" id="IPR050357">
    <property type="entry name" value="Arrestin_domain-protein"/>
</dbReference>
<sequence>MVFEVRFPTYSGVPKCRPDTTLSGVVVLKNSRVLAATALVLTFKGMERINTNPEMVTRDRTSSQSRLLASNQWIEQVYFQRETVLLGDMTQDETIYLEPALHMYHFTCNLPFMNYPSSVITAQFEITYTLTAKLLCPRESVTTKQSLPAAIHFEPLPLSVPYLPDSLKCFNTNVLDGDKVMFHLHASFMKNNFGPGEPFALNLTLKPVSNRQIKSATYALKEHVECHLRNAFDHTEEPLWYNQRTVHEDLLLVNRIPSDLGRDPYISTVSFELPDFFQPNNSIHLTFNYSLQLSIKVATGLFSTGSKELTVDIPITILHPDKQGRVPSATLAPMNESASVRSSQASLTHAPSVKSETLQLTSFNPDTARIPGSKSAKYLFRYGLPIMHPPCVKDITQGQTMPAPWMEKVLRSVTTSN</sequence>
<comment type="caution">
    <text evidence="2">The sequence shown here is derived from an EMBL/GenBank/DDBJ whole genome shotgun (WGS) entry which is preliminary data.</text>
</comment>
<reference evidence="2" key="1">
    <citation type="submission" date="2022-07" db="EMBL/GenBank/DDBJ databases">
        <title>Phylogenomic reconstructions and comparative analyses of Kickxellomycotina fungi.</title>
        <authorList>
            <person name="Reynolds N.K."/>
            <person name="Stajich J.E."/>
            <person name="Barry K."/>
            <person name="Grigoriev I.V."/>
            <person name="Crous P."/>
            <person name="Smith M.E."/>
        </authorList>
    </citation>
    <scope>NUCLEOTIDE SEQUENCE</scope>
    <source>
        <strain evidence="2">RSA 567</strain>
    </source>
</reference>
<name>A0A9W8AX56_9FUNG</name>
<evidence type="ECO:0000313" key="2">
    <source>
        <dbReference type="EMBL" id="KAJ1973469.1"/>
    </source>
</evidence>
<dbReference type="Pfam" id="PF00339">
    <property type="entry name" value="Arrestin_N"/>
    <property type="match status" value="1"/>
</dbReference>
<protein>
    <recommendedName>
        <fullName evidence="1">Arrestin C-terminal-like domain-containing protein</fullName>
    </recommendedName>
</protein>
<keyword evidence="3" id="KW-1185">Reference proteome</keyword>
<dbReference type="InterPro" id="IPR011021">
    <property type="entry name" value="Arrestin-like_N"/>
</dbReference>
<feature type="non-terminal residue" evidence="2">
    <location>
        <position position="1"/>
    </location>
</feature>
<dbReference type="PANTHER" id="PTHR11188">
    <property type="entry name" value="ARRESTIN DOMAIN CONTAINING PROTEIN"/>
    <property type="match status" value="1"/>
</dbReference>
<dbReference type="SUPFAM" id="SSF81296">
    <property type="entry name" value="E set domains"/>
    <property type="match status" value="1"/>
</dbReference>
<dbReference type="InterPro" id="IPR014756">
    <property type="entry name" value="Ig_E-set"/>
</dbReference>